<dbReference type="InterPro" id="IPR001279">
    <property type="entry name" value="Metallo-B-lactamas"/>
</dbReference>
<reference evidence="1 2" key="1">
    <citation type="submission" date="2018-09" db="EMBL/GenBank/DDBJ databases">
        <title>Genome sequencing of Lachnoanaerobaculum umeaense DSM 23576.</title>
        <authorList>
            <person name="Kook J.-K."/>
            <person name="Park S.-N."/>
            <person name="Lim Y.K."/>
        </authorList>
    </citation>
    <scope>NUCLEOTIDE SEQUENCE [LARGE SCALE GENOMIC DNA]</scope>
    <source>
        <strain evidence="2">DSM 23576 \ CCUG 58757</strain>
    </source>
</reference>
<dbReference type="InterPro" id="IPR036866">
    <property type="entry name" value="RibonucZ/Hydroxyglut_hydro"/>
</dbReference>
<evidence type="ECO:0000313" key="1">
    <source>
        <dbReference type="EMBL" id="AYB00316.1"/>
    </source>
</evidence>
<protein>
    <submittedName>
        <fullName evidence="1">MBL fold metallo-hydrolase</fullName>
    </submittedName>
</protein>
<dbReference type="PANTHER" id="PTHR47619">
    <property type="entry name" value="METALLO-HYDROLASE YYCJ-RELATED"/>
    <property type="match status" value="1"/>
</dbReference>
<dbReference type="SUPFAM" id="SSF56281">
    <property type="entry name" value="Metallo-hydrolase/oxidoreductase"/>
    <property type="match status" value="1"/>
</dbReference>
<dbReference type="OrthoDB" id="9781189at2"/>
<dbReference type="GO" id="GO:0016787">
    <property type="term" value="F:hydrolase activity"/>
    <property type="evidence" value="ECO:0007669"/>
    <property type="project" value="UniProtKB-KW"/>
</dbReference>
<name>A0A385Q270_9FIRM</name>
<dbReference type="Pfam" id="PF12706">
    <property type="entry name" value="Lactamase_B_2"/>
    <property type="match status" value="1"/>
</dbReference>
<proteinExistence type="predicted"/>
<organism evidence="1 2">
    <name type="scientific">Lachnoanaerobaculum umeaense</name>
    <dbReference type="NCBI Taxonomy" id="617123"/>
    <lineage>
        <taxon>Bacteria</taxon>
        <taxon>Bacillati</taxon>
        <taxon>Bacillota</taxon>
        <taxon>Clostridia</taxon>
        <taxon>Lachnospirales</taxon>
        <taxon>Lachnospiraceae</taxon>
        <taxon>Lachnoanaerobaculum</taxon>
    </lineage>
</organism>
<dbReference type="PANTHER" id="PTHR47619:SF1">
    <property type="entry name" value="EXODEOXYRIBONUCLEASE WALJ"/>
    <property type="match status" value="1"/>
</dbReference>
<dbReference type="KEGG" id="lua:D4A81_10465"/>
<dbReference type="SMART" id="SM00849">
    <property type="entry name" value="Lactamase_B"/>
    <property type="match status" value="1"/>
</dbReference>
<dbReference type="Gene3D" id="3.60.15.10">
    <property type="entry name" value="Ribonuclease Z/Hydroxyacylglutathione hydrolase-like"/>
    <property type="match status" value="1"/>
</dbReference>
<keyword evidence="1" id="KW-0378">Hydrolase</keyword>
<sequence>MRLVSLASGSDGNSTYIGSENTHILVDAGISNKKIETRLNKLGLSGKDISGIFLTHEHSDHIAGLEVFVRKNEIPVYASSGTLRYLRNKDKYSKITDYFHIIESSKHIRLGDLEVLAFDIDHDANEPFGYRVECGDKKIAVATDLGRYTRDIVDNLSNLDALLIEANHDIRMLEIGPYPYELKRRILSEKGHLSNESSGKLICEILNDNIKKIFLGHLSDKNNLPELALESVRFEIFADERSYNPMDFDIEVAKRDELSEICYV</sequence>
<dbReference type="RefSeq" id="WP_111524919.1">
    <property type="nucleotide sequence ID" value="NZ_CP032364.1"/>
</dbReference>
<dbReference type="InterPro" id="IPR052533">
    <property type="entry name" value="WalJ/YycJ-like"/>
</dbReference>
<evidence type="ECO:0000313" key="2">
    <source>
        <dbReference type="Proteomes" id="UP000265562"/>
    </source>
</evidence>
<dbReference type="AlphaFoldDB" id="A0A385Q270"/>
<dbReference type="Proteomes" id="UP000265562">
    <property type="component" value="Chromosome"/>
</dbReference>
<dbReference type="EMBL" id="CP032364">
    <property type="protein sequence ID" value="AYB00316.1"/>
    <property type="molecule type" value="Genomic_DNA"/>
</dbReference>
<gene>
    <name evidence="1" type="ORF">D4A81_10465</name>
</gene>
<accession>A0A385Q270</accession>
<keyword evidence="2" id="KW-1185">Reference proteome</keyword>